<evidence type="ECO:0000313" key="8">
    <source>
        <dbReference type="Proteomes" id="UP000190285"/>
    </source>
</evidence>
<evidence type="ECO:0000256" key="4">
    <source>
        <dbReference type="ARBA" id="ARBA00022989"/>
    </source>
</evidence>
<evidence type="ECO:0000256" key="3">
    <source>
        <dbReference type="ARBA" id="ARBA00022692"/>
    </source>
</evidence>
<dbReference type="AlphaFoldDB" id="A0A1T5MBA0"/>
<dbReference type="PANTHER" id="PTHR43823">
    <property type="entry name" value="SPORULATION PROTEIN YKVU"/>
    <property type="match status" value="1"/>
</dbReference>
<organism evidence="7 8">
    <name type="scientific">Maledivibacter halophilus</name>
    <dbReference type="NCBI Taxonomy" id="36842"/>
    <lineage>
        <taxon>Bacteria</taxon>
        <taxon>Bacillati</taxon>
        <taxon>Bacillota</taxon>
        <taxon>Clostridia</taxon>
        <taxon>Peptostreptococcales</taxon>
        <taxon>Caminicellaceae</taxon>
        <taxon>Maledivibacter</taxon>
    </lineage>
</organism>
<evidence type="ECO:0000256" key="5">
    <source>
        <dbReference type="ARBA" id="ARBA00023136"/>
    </source>
</evidence>
<accession>A0A1T5MBA0</accession>
<dbReference type="STRING" id="36842.SAMN02194393_04330"/>
<name>A0A1T5MBA0_9FIRM</name>
<feature type="transmembrane region" description="Helical" evidence="6">
    <location>
        <begin position="40"/>
        <end position="60"/>
    </location>
</feature>
<reference evidence="7 8" key="1">
    <citation type="submission" date="2017-02" db="EMBL/GenBank/DDBJ databases">
        <authorList>
            <person name="Peterson S.W."/>
        </authorList>
    </citation>
    <scope>NUCLEOTIDE SEQUENCE [LARGE SCALE GENOMIC DNA]</scope>
    <source>
        <strain evidence="7 8">M1</strain>
    </source>
</reference>
<dbReference type="PANTHER" id="PTHR43823:SF3">
    <property type="entry name" value="MULTIDRUG EXPORT PROTEIN MEPA"/>
    <property type="match status" value="1"/>
</dbReference>
<feature type="transmembrane region" description="Helical" evidence="6">
    <location>
        <begin position="95"/>
        <end position="116"/>
    </location>
</feature>
<dbReference type="OrthoDB" id="9811110at2"/>
<protein>
    <submittedName>
        <fullName evidence="7">Na+-driven multidrug efflux pump</fullName>
    </submittedName>
</protein>
<keyword evidence="5 6" id="KW-0472">Membrane</keyword>
<dbReference type="GO" id="GO:0005886">
    <property type="term" value="C:plasma membrane"/>
    <property type="evidence" value="ECO:0007669"/>
    <property type="project" value="UniProtKB-SubCell"/>
</dbReference>
<comment type="subcellular location">
    <subcellularLocation>
        <location evidence="1">Cell membrane</location>
        <topology evidence="1">Multi-pass membrane protein</topology>
    </subcellularLocation>
</comment>
<evidence type="ECO:0000256" key="6">
    <source>
        <dbReference type="SAM" id="Phobius"/>
    </source>
</evidence>
<feature type="transmembrane region" description="Helical" evidence="6">
    <location>
        <begin position="67"/>
        <end position="89"/>
    </location>
</feature>
<sequence length="135" mass="15184">MFSFAMIITLFFMIFPEGIISAFSKDQDVIIIGAKTLRAISLFFPLFGFQQVYASLFQALGRGREALILSLSRQGIFLMPSILILPKIFELNGVIFSQTVADFFTILVTGILAIILNSKLKEEENSYNFLNEKIS</sequence>
<proteinExistence type="predicted"/>
<evidence type="ECO:0000256" key="1">
    <source>
        <dbReference type="ARBA" id="ARBA00004651"/>
    </source>
</evidence>
<dbReference type="InterPro" id="IPR002528">
    <property type="entry name" value="MATE_fam"/>
</dbReference>
<gene>
    <name evidence="7" type="ORF">SAMN02194393_04330</name>
</gene>
<dbReference type="GO" id="GO:0042910">
    <property type="term" value="F:xenobiotic transmembrane transporter activity"/>
    <property type="evidence" value="ECO:0007669"/>
    <property type="project" value="InterPro"/>
</dbReference>
<dbReference type="InterPro" id="IPR051327">
    <property type="entry name" value="MATE_MepA_subfamily"/>
</dbReference>
<evidence type="ECO:0000256" key="2">
    <source>
        <dbReference type="ARBA" id="ARBA00022475"/>
    </source>
</evidence>
<evidence type="ECO:0000313" key="7">
    <source>
        <dbReference type="EMBL" id="SKC85149.1"/>
    </source>
</evidence>
<dbReference type="GO" id="GO:0015297">
    <property type="term" value="F:antiporter activity"/>
    <property type="evidence" value="ECO:0007669"/>
    <property type="project" value="InterPro"/>
</dbReference>
<dbReference type="Proteomes" id="UP000190285">
    <property type="component" value="Unassembled WGS sequence"/>
</dbReference>
<dbReference type="EMBL" id="FUZT01000013">
    <property type="protein sequence ID" value="SKC85149.1"/>
    <property type="molecule type" value="Genomic_DNA"/>
</dbReference>
<dbReference type="Pfam" id="PF01554">
    <property type="entry name" value="MatE"/>
    <property type="match status" value="1"/>
</dbReference>
<keyword evidence="8" id="KW-1185">Reference proteome</keyword>
<keyword evidence="4 6" id="KW-1133">Transmembrane helix</keyword>
<keyword evidence="3 6" id="KW-0812">Transmembrane</keyword>
<keyword evidence="2" id="KW-1003">Cell membrane</keyword>